<dbReference type="CDD" id="cd03809">
    <property type="entry name" value="GT4_MtfB-like"/>
    <property type="match status" value="1"/>
</dbReference>
<dbReference type="Pfam" id="PF00534">
    <property type="entry name" value="Glycos_transf_1"/>
    <property type="match status" value="1"/>
</dbReference>
<dbReference type="Gene3D" id="3.40.50.2000">
    <property type="entry name" value="Glycogen Phosphorylase B"/>
    <property type="match status" value="2"/>
</dbReference>
<dbReference type="PANTHER" id="PTHR46401">
    <property type="entry name" value="GLYCOSYLTRANSFERASE WBBK-RELATED"/>
    <property type="match status" value="1"/>
</dbReference>
<feature type="domain" description="Glycosyltransferase subfamily 4-like N-terminal" evidence="3">
    <location>
        <begin position="16"/>
        <end position="179"/>
    </location>
</feature>
<dbReference type="PANTHER" id="PTHR46401:SF2">
    <property type="entry name" value="GLYCOSYLTRANSFERASE WBBK-RELATED"/>
    <property type="match status" value="1"/>
</dbReference>
<reference evidence="5" key="1">
    <citation type="submission" date="2017-09" db="EMBL/GenBank/DDBJ databases">
        <title>Depth-based differentiation of microbial function through sediment-hosted aquifers and enrichment of novel symbionts in the deep terrestrial subsurface.</title>
        <authorList>
            <person name="Probst A.J."/>
            <person name="Ladd B."/>
            <person name="Jarett J.K."/>
            <person name="Geller-Mcgrath D.E."/>
            <person name="Sieber C.M.K."/>
            <person name="Emerson J.B."/>
            <person name="Anantharaman K."/>
            <person name="Thomas B.C."/>
            <person name="Malmstrom R."/>
            <person name="Stieglmeier M."/>
            <person name="Klingl A."/>
            <person name="Woyke T."/>
            <person name="Ryan C.M."/>
            <person name="Banfield J.F."/>
        </authorList>
    </citation>
    <scope>NUCLEOTIDE SEQUENCE [LARGE SCALE GENOMIC DNA]</scope>
</reference>
<evidence type="ECO:0000259" key="3">
    <source>
        <dbReference type="Pfam" id="PF13439"/>
    </source>
</evidence>
<dbReference type="GO" id="GO:0016757">
    <property type="term" value="F:glycosyltransferase activity"/>
    <property type="evidence" value="ECO:0007669"/>
    <property type="project" value="InterPro"/>
</dbReference>
<organism evidence="4 5">
    <name type="scientific">Candidatus Roizmanbacteria bacterium CG10_big_fil_rev_8_21_14_0_10_39_6</name>
    <dbReference type="NCBI Taxonomy" id="1974853"/>
    <lineage>
        <taxon>Bacteria</taxon>
        <taxon>Candidatus Roizmaniibacteriota</taxon>
    </lineage>
</organism>
<proteinExistence type="predicted"/>
<evidence type="ECO:0000313" key="4">
    <source>
        <dbReference type="EMBL" id="PJE62548.1"/>
    </source>
</evidence>
<dbReference type="AlphaFoldDB" id="A0A2M8KRJ3"/>
<dbReference type="EMBL" id="PFED01000180">
    <property type="protein sequence ID" value="PJE62548.1"/>
    <property type="molecule type" value="Genomic_DNA"/>
</dbReference>
<keyword evidence="1" id="KW-0808">Transferase</keyword>
<evidence type="ECO:0000313" key="5">
    <source>
        <dbReference type="Proteomes" id="UP000229554"/>
    </source>
</evidence>
<feature type="domain" description="Glycosyl transferase family 1" evidence="2">
    <location>
        <begin position="199"/>
        <end position="341"/>
    </location>
</feature>
<sequence>MKIGIDISQIQYEGTGVARYTLELVAELLQQDKRNTYTLFYNSFHTRLKNIQSAQTILSSSARICEFSLPEKVLHVIWNTFSILSIEHFIGRQDIYFYSDWFTPPVNARTFTTVHDLAFRLYPKTIHPYVRSSQEKRLNRISKSKGNLIFTDSFSTRNDLQKYYSIPPNRIKVIYPGVTSKKQNTEKVKKTLQRFELREREFILVVGTLEPRKNLSRLFEAYTNIKGDFPLIVVGKGGWGSLSVKDSRVQMIGFVDDEELFALYQSAIFFVMPSLYEGFGFPVVEAMSLGCPVCLSKTSSLIEVGSDAAVYFNPLSVSDMVRVLQIMLTDSALRKKNIQKGIVQARKFNWTVTAKQVIREFNRVESI</sequence>
<dbReference type="GO" id="GO:0009103">
    <property type="term" value="P:lipopolysaccharide biosynthetic process"/>
    <property type="evidence" value="ECO:0007669"/>
    <property type="project" value="TreeGrafter"/>
</dbReference>
<accession>A0A2M8KRJ3</accession>
<evidence type="ECO:0008006" key="6">
    <source>
        <dbReference type="Google" id="ProtNLM"/>
    </source>
</evidence>
<comment type="caution">
    <text evidence="4">The sequence shown here is derived from an EMBL/GenBank/DDBJ whole genome shotgun (WGS) entry which is preliminary data.</text>
</comment>
<protein>
    <recommendedName>
        <fullName evidence="6">Glycosyltransferase family 1 protein</fullName>
    </recommendedName>
</protein>
<evidence type="ECO:0000259" key="2">
    <source>
        <dbReference type="Pfam" id="PF00534"/>
    </source>
</evidence>
<name>A0A2M8KRJ3_9BACT</name>
<dbReference type="InterPro" id="IPR001296">
    <property type="entry name" value="Glyco_trans_1"/>
</dbReference>
<dbReference type="Pfam" id="PF13439">
    <property type="entry name" value="Glyco_transf_4"/>
    <property type="match status" value="1"/>
</dbReference>
<dbReference type="SUPFAM" id="SSF53756">
    <property type="entry name" value="UDP-Glycosyltransferase/glycogen phosphorylase"/>
    <property type="match status" value="1"/>
</dbReference>
<dbReference type="InterPro" id="IPR028098">
    <property type="entry name" value="Glyco_trans_4-like_N"/>
</dbReference>
<evidence type="ECO:0000256" key="1">
    <source>
        <dbReference type="ARBA" id="ARBA00022679"/>
    </source>
</evidence>
<dbReference type="Proteomes" id="UP000229554">
    <property type="component" value="Unassembled WGS sequence"/>
</dbReference>
<gene>
    <name evidence="4" type="ORF">COU88_04400</name>
</gene>